<keyword evidence="5 10" id="KW-0812">Transmembrane</keyword>
<reference evidence="13" key="1">
    <citation type="journal article" date="2021" name="J. Hered.">
        <title>Genome Assembly of Salicaceae Populus deltoides (Eastern Cottonwood) I-69 Based on Nanopore Sequencing and Hi-C Technologies.</title>
        <authorList>
            <person name="Bai S."/>
            <person name="Wu H."/>
            <person name="Zhang J."/>
            <person name="Pan Z."/>
            <person name="Zhao W."/>
            <person name="Li Z."/>
            <person name="Tong C."/>
        </authorList>
    </citation>
    <scope>NUCLEOTIDE SEQUENCE</scope>
    <source>
        <tissue evidence="13">Leaf</tissue>
    </source>
</reference>
<comment type="caution">
    <text evidence="13">The sequence shown here is derived from an EMBL/GenBank/DDBJ whole genome shotgun (WGS) entry which is preliminary data.</text>
</comment>
<evidence type="ECO:0000256" key="3">
    <source>
        <dbReference type="ARBA" id="ARBA00022448"/>
    </source>
</evidence>
<name>A0A8T2Y3A7_POPDE</name>
<protein>
    <recommendedName>
        <fullName evidence="15">Potassium transporter</fullName>
    </recommendedName>
</protein>
<evidence type="ECO:0000256" key="1">
    <source>
        <dbReference type="ARBA" id="ARBA00004651"/>
    </source>
</evidence>
<evidence type="ECO:0000256" key="7">
    <source>
        <dbReference type="ARBA" id="ARBA00022989"/>
    </source>
</evidence>
<keyword evidence="14" id="KW-1185">Reference proteome</keyword>
<dbReference type="GO" id="GO:0005886">
    <property type="term" value="C:plasma membrane"/>
    <property type="evidence" value="ECO:0007669"/>
    <property type="project" value="UniProtKB-SubCell"/>
</dbReference>
<dbReference type="PANTHER" id="PTHR30540">
    <property type="entry name" value="OSMOTIC STRESS POTASSIUM TRANSPORTER"/>
    <property type="match status" value="1"/>
</dbReference>
<feature type="domain" description="K+ potassium transporter C-terminal" evidence="12">
    <location>
        <begin position="336"/>
        <end position="501"/>
    </location>
</feature>
<feature type="transmembrane region" description="Helical" evidence="10">
    <location>
        <begin position="112"/>
        <end position="134"/>
    </location>
</feature>
<dbReference type="EMBL" id="JACEGQ020000008">
    <property type="protein sequence ID" value="KAH8499609.1"/>
    <property type="molecule type" value="Genomic_DNA"/>
</dbReference>
<dbReference type="InterPro" id="IPR053952">
    <property type="entry name" value="K_trans_C"/>
</dbReference>
<evidence type="ECO:0000256" key="9">
    <source>
        <dbReference type="ARBA" id="ARBA00023136"/>
    </source>
</evidence>
<dbReference type="InterPro" id="IPR053951">
    <property type="entry name" value="K_trans_N"/>
</dbReference>
<dbReference type="Proteomes" id="UP000807159">
    <property type="component" value="Chromosome 8"/>
</dbReference>
<dbReference type="Pfam" id="PF02705">
    <property type="entry name" value="K_trans"/>
    <property type="match status" value="2"/>
</dbReference>
<feature type="transmembrane region" description="Helical" evidence="10">
    <location>
        <begin position="78"/>
        <end position="100"/>
    </location>
</feature>
<keyword evidence="6" id="KW-0630">Potassium</keyword>
<feature type="transmembrane region" description="Helical" evidence="10">
    <location>
        <begin position="256"/>
        <end position="273"/>
    </location>
</feature>
<evidence type="ECO:0000256" key="5">
    <source>
        <dbReference type="ARBA" id="ARBA00022692"/>
    </source>
</evidence>
<proteinExistence type="inferred from homology"/>
<comment type="similarity">
    <text evidence="2">Belongs to the HAK/KUP transporter (TC 2.A.72.3) family.</text>
</comment>
<feature type="transmembrane region" description="Helical" evidence="10">
    <location>
        <begin position="191"/>
        <end position="211"/>
    </location>
</feature>
<keyword evidence="9 10" id="KW-0472">Membrane</keyword>
<dbReference type="PANTHER" id="PTHR30540:SF117">
    <property type="entry name" value="POTASSIUM TRANSPORTER"/>
    <property type="match status" value="1"/>
</dbReference>
<evidence type="ECO:0000256" key="8">
    <source>
        <dbReference type="ARBA" id="ARBA00023065"/>
    </source>
</evidence>
<feature type="transmembrane region" description="Helical" evidence="10">
    <location>
        <begin position="279"/>
        <end position="300"/>
    </location>
</feature>
<sequence>MAGGTFATYALISRFMDISLMPGHQVGDREQRKASAKRYSIMKHFLLFLMILGVSMVIGDGILTPCISVISAVTGIEYASVSLTDSYAMWISVVILAVLFQMQRFGTGKLGNIFAPILLAWFFSIASIGVFNLVKYDPGVLQAFNPRCIWVYLSKNPKNAWKSLAGIVLCLTGSEALFADLGHFNIQSIQLSTCVVLLPSIVLAYLGQGSYLRKHIKDVNDVFYLSIPRLAVSFVFLITSVMFMVVMVVVWKTHMIWVVLYGTIVIVELLFFTSVMSKMLVGACLPLSLALAMLFIMLVWTYGRRKRLMHELNNKINVEGLLEILNNSRIARLQVIGIFYGEDDQEIPLIFRHYASSLMAIPSILIFISHKPLPVRYVPLERQLSFRRIYLDQPAFHCDVNSGYLETRMDENCFEEIVINGLIEFLEQHGEGEEEVACLYKAMVDGDITHVTGEVEIIASQGSKLENAILVSYNWLNRCFRQQRQIYQIPHRRHLSMRVTYEV</sequence>
<feature type="domain" description="K+ potassium transporter integral membrane" evidence="11">
    <location>
        <begin position="230"/>
        <end position="322"/>
    </location>
</feature>
<evidence type="ECO:0000256" key="6">
    <source>
        <dbReference type="ARBA" id="ARBA00022958"/>
    </source>
</evidence>
<evidence type="ECO:0000259" key="11">
    <source>
        <dbReference type="Pfam" id="PF02705"/>
    </source>
</evidence>
<evidence type="ECO:0000256" key="4">
    <source>
        <dbReference type="ARBA" id="ARBA00022538"/>
    </source>
</evidence>
<feature type="domain" description="K+ potassium transporter integral membrane" evidence="11">
    <location>
        <begin position="3"/>
        <end position="229"/>
    </location>
</feature>
<evidence type="ECO:0000313" key="13">
    <source>
        <dbReference type="EMBL" id="KAH8499609.1"/>
    </source>
</evidence>
<keyword evidence="3" id="KW-0813">Transport</keyword>
<evidence type="ECO:0000259" key="12">
    <source>
        <dbReference type="Pfam" id="PF22776"/>
    </source>
</evidence>
<accession>A0A8T2Y3A7</accession>
<evidence type="ECO:0000313" key="14">
    <source>
        <dbReference type="Proteomes" id="UP000807159"/>
    </source>
</evidence>
<dbReference type="InterPro" id="IPR003855">
    <property type="entry name" value="K+_transporter"/>
</dbReference>
<dbReference type="Pfam" id="PF22776">
    <property type="entry name" value="K_trans_C"/>
    <property type="match status" value="1"/>
</dbReference>
<keyword evidence="8" id="KW-0406">Ion transport</keyword>
<organism evidence="13 14">
    <name type="scientific">Populus deltoides</name>
    <name type="common">Eastern poplar</name>
    <name type="synonym">Eastern cottonwood</name>
    <dbReference type="NCBI Taxonomy" id="3696"/>
    <lineage>
        <taxon>Eukaryota</taxon>
        <taxon>Viridiplantae</taxon>
        <taxon>Streptophyta</taxon>
        <taxon>Embryophyta</taxon>
        <taxon>Tracheophyta</taxon>
        <taxon>Spermatophyta</taxon>
        <taxon>Magnoliopsida</taxon>
        <taxon>eudicotyledons</taxon>
        <taxon>Gunneridae</taxon>
        <taxon>Pentapetalae</taxon>
        <taxon>rosids</taxon>
        <taxon>fabids</taxon>
        <taxon>Malpighiales</taxon>
        <taxon>Salicaceae</taxon>
        <taxon>Saliceae</taxon>
        <taxon>Populus</taxon>
    </lineage>
</organism>
<comment type="subcellular location">
    <subcellularLocation>
        <location evidence="1">Cell membrane</location>
        <topology evidence="1">Multi-pass membrane protein</topology>
    </subcellularLocation>
</comment>
<dbReference type="AlphaFoldDB" id="A0A8T2Y3A7"/>
<feature type="transmembrane region" description="Helical" evidence="10">
    <location>
        <begin position="45"/>
        <end position="72"/>
    </location>
</feature>
<evidence type="ECO:0000256" key="2">
    <source>
        <dbReference type="ARBA" id="ARBA00008440"/>
    </source>
</evidence>
<gene>
    <name evidence="13" type="ORF">H0E87_015001</name>
</gene>
<evidence type="ECO:0000256" key="10">
    <source>
        <dbReference type="SAM" id="Phobius"/>
    </source>
</evidence>
<feature type="transmembrane region" description="Helical" evidence="10">
    <location>
        <begin position="231"/>
        <end position="251"/>
    </location>
</feature>
<evidence type="ECO:0008006" key="15">
    <source>
        <dbReference type="Google" id="ProtNLM"/>
    </source>
</evidence>
<keyword evidence="7 10" id="KW-1133">Transmembrane helix</keyword>
<dbReference type="GO" id="GO:0015079">
    <property type="term" value="F:potassium ion transmembrane transporter activity"/>
    <property type="evidence" value="ECO:0007669"/>
    <property type="project" value="InterPro"/>
</dbReference>
<keyword evidence="4" id="KW-0633">Potassium transport</keyword>